<keyword evidence="6" id="KW-1185">Reference proteome</keyword>
<evidence type="ECO:0000256" key="3">
    <source>
        <dbReference type="ARBA" id="ARBA00023002"/>
    </source>
</evidence>
<keyword evidence="2" id="KW-0521">NADP</keyword>
<comment type="caution">
    <text evidence="5">The sequence shown here is derived from an EMBL/GenBank/DDBJ whole genome shotgun (WGS) entry which is preliminary data.</text>
</comment>
<evidence type="ECO:0000256" key="1">
    <source>
        <dbReference type="ARBA" id="ARBA00006484"/>
    </source>
</evidence>
<dbReference type="STRING" id="1325735.A0A428U4Z9"/>
<dbReference type="InterPro" id="IPR036291">
    <property type="entry name" value="NAD(P)-bd_dom_sf"/>
</dbReference>
<organism evidence="5 6">
    <name type="scientific">Fusarium oligoseptatum</name>
    <dbReference type="NCBI Taxonomy" id="2604345"/>
    <lineage>
        <taxon>Eukaryota</taxon>
        <taxon>Fungi</taxon>
        <taxon>Dikarya</taxon>
        <taxon>Ascomycota</taxon>
        <taxon>Pezizomycotina</taxon>
        <taxon>Sordariomycetes</taxon>
        <taxon>Hypocreomycetidae</taxon>
        <taxon>Hypocreales</taxon>
        <taxon>Nectriaceae</taxon>
        <taxon>Fusarium</taxon>
        <taxon>Fusarium solani species complex</taxon>
    </lineage>
</organism>
<dbReference type="PANTHER" id="PTHR43639">
    <property type="entry name" value="OXIDOREDUCTASE, SHORT-CHAIN DEHYDROGENASE/REDUCTASE FAMILY (AFU_ORTHOLOGUE AFUA_5G02870)"/>
    <property type="match status" value="1"/>
</dbReference>
<proteinExistence type="inferred from homology"/>
<dbReference type="SUPFAM" id="SSF51735">
    <property type="entry name" value="NAD(P)-binding Rossmann-fold domains"/>
    <property type="match status" value="1"/>
</dbReference>
<dbReference type="Proteomes" id="UP000287144">
    <property type="component" value="Unassembled WGS sequence"/>
</dbReference>
<evidence type="ECO:0000256" key="2">
    <source>
        <dbReference type="ARBA" id="ARBA00022857"/>
    </source>
</evidence>
<dbReference type="CDD" id="cd05233">
    <property type="entry name" value="SDR_c"/>
    <property type="match status" value="1"/>
</dbReference>
<evidence type="ECO:0000313" key="5">
    <source>
        <dbReference type="EMBL" id="RSM09351.1"/>
    </source>
</evidence>
<dbReference type="PRINTS" id="PR00081">
    <property type="entry name" value="GDHRDH"/>
</dbReference>
<evidence type="ECO:0000256" key="4">
    <source>
        <dbReference type="RuleBase" id="RU000363"/>
    </source>
</evidence>
<evidence type="ECO:0000313" key="6">
    <source>
        <dbReference type="Proteomes" id="UP000287144"/>
    </source>
</evidence>
<dbReference type="AlphaFoldDB" id="A0A428U4Z9"/>
<name>A0A428U4Z9_9HYPO</name>
<sequence length="207" mass="22423">MSYQSLVNKVAIVTGVSWRIGAAIARELSHRGTRVVINYPTPAEREEAAAVRKPLASPENATIAEADLSTWEGPLLLAAAAAKAYANRIDILVNNAAIGPMIPFDSLDDDALNAAWDKTINLNCHGSYFLTRAVLPYLTKTNSRIINITSDNARDPQHNSSIYAGTKGMIETLTRSWAHDLPRKYGCTVNSVAPGPTSTESFLKRVS</sequence>
<dbReference type="EMBL" id="NKCK01000029">
    <property type="protein sequence ID" value="RSM09351.1"/>
    <property type="molecule type" value="Genomic_DNA"/>
</dbReference>
<keyword evidence="3" id="KW-0560">Oxidoreductase</keyword>
<dbReference type="Pfam" id="PF00106">
    <property type="entry name" value="adh_short"/>
    <property type="match status" value="1"/>
</dbReference>
<protein>
    <submittedName>
        <fullName evidence="5">Uncharacterized protein</fullName>
    </submittedName>
</protein>
<dbReference type="PANTHER" id="PTHR43639:SF1">
    <property type="entry name" value="SHORT-CHAIN DEHYDROGENASE_REDUCTASE FAMILY PROTEIN"/>
    <property type="match status" value="1"/>
</dbReference>
<dbReference type="PRINTS" id="PR00080">
    <property type="entry name" value="SDRFAMILY"/>
</dbReference>
<dbReference type="InterPro" id="IPR002347">
    <property type="entry name" value="SDR_fam"/>
</dbReference>
<dbReference type="GO" id="GO:0016491">
    <property type="term" value="F:oxidoreductase activity"/>
    <property type="evidence" value="ECO:0007669"/>
    <property type="project" value="UniProtKB-KW"/>
</dbReference>
<dbReference type="Gene3D" id="3.40.50.720">
    <property type="entry name" value="NAD(P)-binding Rossmann-like Domain"/>
    <property type="match status" value="1"/>
</dbReference>
<gene>
    <name evidence="5" type="ORF">CEP52_004165</name>
</gene>
<reference evidence="5 6" key="1">
    <citation type="submission" date="2017-06" db="EMBL/GenBank/DDBJ databases">
        <title>Comparative genomic analysis of Ambrosia Fusariam Clade fungi.</title>
        <authorList>
            <person name="Stajich J.E."/>
            <person name="Carrillo J."/>
            <person name="Kijimoto T."/>
            <person name="Eskalen A."/>
            <person name="O'Donnell K."/>
            <person name="Kasson M."/>
        </authorList>
    </citation>
    <scope>NUCLEOTIDE SEQUENCE [LARGE SCALE GENOMIC DNA]</scope>
    <source>
        <strain evidence="5 6">NRRL62579</strain>
    </source>
</reference>
<comment type="similarity">
    <text evidence="1 4">Belongs to the short-chain dehydrogenases/reductases (SDR) family.</text>
</comment>
<accession>A0A428U4Z9</accession>